<sequence length="479" mass="52617">MRLVLELAHCLPSTRALYPAGAAVNVIDGHTTSSSAGYGLVGAVLDLGTTVDPRTLRRVVVTKDDAMIEILLHHGLQRHLHQWTNNRFLHAAFAILASASLVRITTQSQTYGFDFTEARYECAPEVRWYWQPKDHPPRLIDIAASRGDIPVVRVLLDYGSATTPDTVVAAVSSLNADLVSLLLQRQPTANAFSTHYYTTPFAESVRLGHLEQFSMLGKLDHSGDDRNASVALLVAASGHIDTIRRLIPPQSPCSAEIMGSALSRAVMADQTASAIRLLEAGASTDSDRFTKDQSVFPSHNIASGWNELEEMRPLRAAVLHQNKTLVYKLLEHNVCWSDCLALAVKWGDREIISDLLFARSGLPSFGFMSRADEAGAVAAAVRARDLALLRQCLENGLCAEADTVRYQDSATAAAVQLGETEMVRLIVAFWPLELSAAFTCCVEHDRLEILQMLEHKIRNAHAQEIGRRTRHALCVAIRQ</sequence>
<name>A0A0F4GK05_9PEZI</name>
<dbReference type="Proteomes" id="UP000033647">
    <property type="component" value="Unassembled WGS sequence"/>
</dbReference>
<accession>A0A0F4GK05</accession>
<dbReference type="EMBL" id="LAFY01000489">
    <property type="protein sequence ID" value="KJX97407.1"/>
    <property type="molecule type" value="Genomic_DNA"/>
</dbReference>
<gene>
    <name evidence="1" type="ORF">TI39_contig497g00004</name>
</gene>
<dbReference type="AlphaFoldDB" id="A0A0F4GK05"/>
<protein>
    <submittedName>
        <fullName evidence="1">Uncharacterized protein</fullName>
    </submittedName>
</protein>
<dbReference type="SUPFAM" id="SSF48403">
    <property type="entry name" value="Ankyrin repeat"/>
    <property type="match status" value="1"/>
</dbReference>
<evidence type="ECO:0000313" key="1">
    <source>
        <dbReference type="EMBL" id="KJX97407.1"/>
    </source>
</evidence>
<dbReference type="InterPro" id="IPR036770">
    <property type="entry name" value="Ankyrin_rpt-contain_sf"/>
</dbReference>
<reference evidence="1 2" key="1">
    <citation type="submission" date="2015-03" db="EMBL/GenBank/DDBJ databases">
        <title>RNA-seq based gene annotation and comparative genomics of four Zymoseptoria species reveal species-specific pathogenicity related genes and transposable element activity.</title>
        <authorList>
            <person name="Grandaubert J."/>
            <person name="Bhattacharyya A."/>
            <person name="Stukenbrock E.H."/>
        </authorList>
    </citation>
    <scope>NUCLEOTIDE SEQUENCE [LARGE SCALE GENOMIC DNA]</scope>
    <source>
        <strain evidence="1 2">Zb18110</strain>
    </source>
</reference>
<keyword evidence="2" id="KW-1185">Reference proteome</keyword>
<evidence type="ECO:0000313" key="2">
    <source>
        <dbReference type="Proteomes" id="UP000033647"/>
    </source>
</evidence>
<comment type="caution">
    <text evidence="1">The sequence shown here is derived from an EMBL/GenBank/DDBJ whole genome shotgun (WGS) entry which is preliminary data.</text>
</comment>
<proteinExistence type="predicted"/>
<dbReference type="Gene3D" id="1.25.40.20">
    <property type="entry name" value="Ankyrin repeat-containing domain"/>
    <property type="match status" value="2"/>
</dbReference>
<organism evidence="1 2">
    <name type="scientific">Zymoseptoria brevis</name>
    <dbReference type="NCBI Taxonomy" id="1047168"/>
    <lineage>
        <taxon>Eukaryota</taxon>
        <taxon>Fungi</taxon>
        <taxon>Dikarya</taxon>
        <taxon>Ascomycota</taxon>
        <taxon>Pezizomycotina</taxon>
        <taxon>Dothideomycetes</taxon>
        <taxon>Dothideomycetidae</taxon>
        <taxon>Mycosphaerellales</taxon>
        <taxon>Mycosphaerellaceae</taxon>
        <taxon>Zymoseptoria</taxon>
    </lineage>
</organism>
<dbReference type="STRING" id="1047168.A0A0F4GK05"/>
<dbReference type="OrthoDB" id="539213at2759"/>